<dbReference type="Proteomes" id="UP001500221">
    <property type="component" value="Unassembled WGS sequence"/>
</dbReference>
<dbReference type="PANTHER" id="PTHR43064">
    <property type="entry name" value="PHOSPHORIBOSYLAMINOIMIDAZOLE CARBOXYLASE-RELATED"/>
    <property type="match status" value="1"/>
</dbReference>
<organism evidence="2 3">
    <name type="scientific">Nocardioides marinquilinus</name>
    <dbReference type="NCBI Taxonomy" id="1210400"/>
    <lineage>
        <taxon>Bacteria</taxon>
        <taxon>Bacillati</taxon>
        <taxon>Actinomycetota</taxon>
        <taxon>Actinomycetes</taxon>
        <taxon>Propionibacteriales</taxon>
        <taxon>Nocardioidaceae</taxon>
        <taxon>Nocardioides</taxon>
    </lineage>
</organism>
<gene>
    <name evidence="2" type="primary">larB</name>
    <name evidence="2" type="ORF">GCM10023340_43360</name>
</gene>
<evidence type="ECO:0000259" key="1">
    <source>
        <dbReference type="SMART" id="SM01001"/>
    </source>
</evidence>
<dbReference type="Gene3D" id="3.40.50.1970">
    <property type="match status" value="1"/>
</dbReference>
<protein>
    <submittedName>
        <fullName evidence="2">Nickel pincer cofactor biosynthesis protein LarB</fullName>
    </submittedName>
</protein>
<dbReference type="InterPro" id="IPR000031">
    <property type="entry name" value="PurE_dom"/>
</dbReference>
<name>A0ABP9Q367_9ACTN</name>
<accession>A0ABP9Q367</accession>
<proteinExistence type="predicted"/>
<dbReference type="PANTHER" id="PTHR43064:SF1">
    <property type="entry name" value="SLL1489 PROTEIN"/>
    <property type="match status" value="1"/>
</dbReference>
<dbReference type="EMBL" id="BAABKG010000007">
    <property type="protein sequence ID" value="GAA5156193.1"/>
    <property type="molecule type" value="Genomic_DNA"/>
</dbReference>
<reference evidence="3" key="1">
    <citation type="journal article" date="2019" name="Int. J. Syst. Evol. Microbiol.">
        <title>The Global Catalogue of Microorganisms (GCM) 10K type strain sequencing project: providing services to taxonomists for standard genome sequencing and annotation.</title>
        <authorList>
            <consortium name="The Broad Institute Genomics Platform"/>
            <consortium name="The Broad Institute Genome Sequencing Center for Infectious Disease"/>
            <person name="Wu L."/>
            <person name="Ma J."/>
        </authorList>
    </citation>
    <scope>NUCLEOTIDE SEQUENCE [LARGE SCALE GENOMIC DNA]</scope>
    <source>
        <strain evidence="3">JCM 18459</strain>
    </source>
</reference>
<sequence>MPEPTPSGEPGAQRPDELTLDHHRQARTGLAEAVYGPGKSPEQCAAAVAGLLAGDGEGPVILTRADDDQVKAALAAAPGAQTTPTGPGLQTLVWRAAPPREGAVPVLTAGTGDLPVAREAAAVLAGYGLDSPVVADVGVAGLHRVLAHRETLETADVVVVVAGMEGALASVAAGLTSAPVVAVPTSTGYGASFEGVTALLAMLSSCSPGVSVVGIDNGFGAACAAVRILGARQGAA</sequence>
<dbReference type="SUPFAM" id="SSF52255">
    <property type="entry name" value="N5-CAIR mutase (phosphoribosylaminoimidazole carboxylase, PurE)"/>
    <property type="match status" value="1"/>
</dbReference>
<dbReference type="Pfam" id="PF00731">
    <property type="entry name" value="AIRC"/>
    <property type="match status" value="1"/>
</dbReference>
<dbReference type="InterPro" id="IPR039476">
    <property type="entry name" value="P2CMN_synthase_LarB"/>
</dbReference>
<dbReference type="NCBIfam" id="NF033503">
    <property type="entry name" value="LarB"/>
    <property type="match status" value="1"/>
</dbReference>
<keyword evidence="3" id="KW-1185">Reference proteome</keyword>
<dbReference type="SMART" id="SM01001">
    <property type="entry name" value="AIRC"/>
    <property type="match status" value="1"/>
</dbReference>
<comment type="caution">
    <text evidence="2">The sequence shown here is derived from an EMBL/GenBank/DDBJ whole genome shotgun (WGS) entry which is preliminary data.</text>
</comment>
<feature type="domain" description="PurE" evidence="1">
    <location>
        <begin position="102"/>
        <end position="234"/>
    </location>
</feature>
<evidence type="ECO:0000313" key="3">
    <source>
        <dbReference type="Proteomes" id="UP001500221"/>
    </source>
</evidence>
<evidence type="ECO:0000313" key="2">
    <source>
        <dbReference type="EMBL" id="GAA5156193.1"/>
    </source>
</evidence>
<dbReference type="RefSeq" id="WP_345463965.1">
    <property type="nucleotide sequence ID" value="NZ_BAABKG010000007.1"/>
</dbReference>